<evidence type="ECO:0000256" key="11">
    <source>
        <dbReference type="ARBA" id="ARBA00023136"/>
    </source>
</evidence>
<accession>A0ABW0EEE4</accession>
<keyword evidence="13" id="KW-0998">Cell outer membrane</keyword>
<evidence type="ECO:0000313" key="20">
    <source>
        <dbReference type="Proteomes" id="UP001596161"/>
    </source>
</evidence>
<dbReference type="Pfam" id="PF02563">
    <property type="entry name" value="Poly_export"/>
    <property type="match status" value="1"/>
</dbReference>
<evidence type="ECO:0000256" key="14">
    <source>
        <dbReference type="ARBA" id="ARBA00023288"/>
    </source>
</evidence>
<evidence type="ECO:0000256" key="9">
    <source>
        <dbReference type="ARBA" id="ARBA00023065"/>
    </source>
</evidence>
<evidence type="ECO:0000256" key="6">
    <source>
        <dbReference type="ARBA" id="ARBA00022692"/>
    </source>
</evidence>
<keyword evidence="8" id="KW-0625">Polysaccharide transport</keyword>
<keyword evidence="5" id="KW-0762">Sugar transport</keyword>
<evidence type="ECO:0000256" key="16">
    <source>
        <dbReference type="SAM" id="SignalP"/>
    </source>
</evidence>
<dbReference type="Pfam" id="PF22461">
    <property type="entry name" value="SLBB_2"/>
    <property type="match status" value="1"/>
</dbReference>
<evidence type="ECO:0000313" key="19">
    <source>
        <dbReference type="EMBL" id="MFC5271576.1"/>
    </source>
</evidence>
<keyword evidence="12" id="KW-0564">Palmitate</keyword>
<dbReference type="PANTHER" id="PTHR33619:SF3">
    <property type="entry name" value="POLYSACCHARIDE EXPORT PROTEIN GFCE-RELATED"/>
    <property type="match status" value="1"/>
</dbReference>
<evidence type="ECO:0000256" key="12">
    <source>
        <dbReference type="ARBA" id="ARBA00023139"/>
    </source>
</evidence>
<keyword evidence="10" id="KW-0626">Porin</keyword>
<keyword evidence="3" id="KW-0813">Transport</keyword>
<comment type="caution">
    <text evidence="19">The sequence shown here is derived from an EMBL/GenBank/DDBJ whole genome shotgun (WGS) entry which is preliminary data.</text>
</comment>
<keyword evidence="14" id="KW-0449">Lipoprotein</keyword>
<dbReference type="RefSeq" id="WP_378017932.1">
    <property type="nucleotide sequence ID" value="NZ_JBHSKT010000007.1"/>
</dbReference>
<gene>
    <name evidence="19" type="ORF">ACFPIB_13210</name>
</gene>
<evidence type="ECO:0000256" key="4">
    <source>
        <dbReference type="ARBA" id="ARBA00022452"/>
    </source>
</evidence>
<evidence type="ECO:0000256" key="3">
    <source>
        <dbReference type="ARBA" id="ARBA00022448"/>
    </source>
</evidence>
<comment type="similarity">
    <text evidence="2">Belongs to the BexD/CtrA/VexA family.</text>
</comment>
<evidence type="ECO:0000256" key="13">
    <source>
        <dbReference type="ARBA" id="ARBA00023237"/>
    </source>
</evidence>
<evidence type="ECO:0000256" key="10">
    <source>
        <dbReference type="ARBA" id="ARBA00023114"/>
    </source>
</evidence>
<feature type="chain" id="PRO_5046831894" evidence="16">
    <location>
        <begin position="22"/>
        <end position="261"/>
    </location>
</feature>
<evidence type="ECO:0000259" key="18">
    <source>
        <dbReference type="Pfam" id="PF22461"/>
    </source>
</evidence>
<sequence length="261" mass="28683">MKLFFPVLLIIALATSCVSQKEVTYFQPDDISKDSAQIAVQEKFIRKLQSGDILSIHVSSLSPEASAMFNPYHMYGATSVQQTTQTNAPSPATGFLIDEEGNITLPLVGKLKLAGLTTKEAATLVTQNLDKYLQQPTVNIRIINFKVSVLGEVTRPSVYTIPNETITLPEALGLAGDLTIYGKRSNILVIRETEGKRAFNRVDLTKRDFFNSPYYYLHANDVIYVEPTAGRITSTDRAVQLAPVVLSGLSIVAVILTAFLR</sequence>
<dbReference type="Proteomes" id="UP001596161">
    <property type="component" value="Unassembled WGS sequence"/>
</dbReference>
<feature type="transmembrane region" description="Helical" evidence="15">
    <location>
        <begin position="241"/>
        <end position="260"/>
    </location>
</feature>
<feature type="domain" description="SLBB" evidence="18">
    <location>
        <begin position="146"/>
        <end position="225"/>
    </location>
</feature>
<dbReference type="Gene3D" id="3.10.560.10">
    <property type="entry name" value="Outer membrane lipoprotein wza domain like"/>
    <property type="match status" value="1"/>
</dbReference>
<comment type="subcellular location">
    <subcellularLocation>
        <location evidence="1">Cell outer membrane</location>
        <topology evidence="1">Multi-pass membrane protein</topology>
    </subcellularLocation>
</comment>
<keyword evidence="7 16" id="KW-0732">Signal</keyword>
<name>A0ABW0EEE4_9BACT</name>
<dbReference type="PANTHER" id="PTHR33619">
    <property type="entry name" value="POLYSACCHARIDE EXPORT PROTEIN GFCE-RELATED"/>
    <property type="match status" value="1"/>
</dbReference>
<dbReference type="InterPro" id="IPR054765">
    <property type="entry name" value="SLBB_dom"/>
</dbReference>
<reference evidence="20" key="1">
    <citation type="journal article" date="2019" name="Int. J. Syst. Evol. Microbiol.">
        <title>The Global Catalogue of Microorganisms (GCM) 10K type strain sequencing project: providing services to taxonomists for standard genome sequencing and annotation.</title>
        <authorList>
            <consortium name="The Broad Institute Genomics Platform"/>
            <consortium name="The Broad Institute Genome Sequencing Center for Infectious Disease"/>
            <person name="Wu L."/>
            <person name="Ma J."/>
        </authorList>
    </citation>
    <scope>NUCLEOTIDE SEQUENCE [LARGE SCALE GENOMIC DNA]</scope>
    <source>
        <strain evidence="20">KACC 12602</strain>
    </source>
</reference>
<evidence type="ECO:0000259" key="17">
    <source>
        <dbReference type="Pfam" id="PF02563"/>
    </source>
</evidence>
<evidence type="ECO:0000256" key="5">
    <source>
        <dbReference type="ARBA" id="ARBA00022597"/>
    </source>
</evidence>
<dbReference type="PROSITE" id="PS51257">
    <property type="entry name" value="PROKAR_LIPOPROTEIN"/>
    <property type="match status" value="1"/>
</dbReference>
<keyword evidence="11 15" id="KW-0472">Membrane</keyword>
<keyword evidence="4" id="KW-1134">Transmembrane beta strand</keyword>
<dbReference type="EMBL" id="JBHSKT010000007">
    <property type="protein sequence ID" value="MFC5271576.1"/>
    <property type="molecule type" value="Genomic_DNA"/>
</dbReference>
<evidence type="ECO:0000256" key="15">
    <source>
        <dbReference type="SAM" id="Phobius"/>
    </source>
</evidence>
<proteinExistence type="inferred from homology"/>
<dbReference type="InterPro" id="IPR049712">
    <property type="entry name" value="Poly_export"/>
</dbReference>
<keyword evidence="9" id="KW-0406">Ion transport</keyword>
<keyword evidence="15" id="KW-1133">Transmembrane helix</keyword>
<feature type="signal peptide" evidence="16">
    <location>
        <begin position="1"/>
        <end position="21"/>
    </location>
</feature>
<organism evidence="19 20">
    <name type="scientific">Adhaeribacter terreus</name>
    <dbReference type="NCBI Taxonomy" id="529703"/>
    <lineage>
        <taxon>Bacteria</taxon>
        <taxon>Pseudomonadati</taxon>
        <taxon>Bacteroidota</taxon>
        <taxon>Cytophagia</taxon>
        <taxon>Cytophagales</taxon>
        <taxon>Hymenobacteraceae</taxon>
        <taxon>Adhaeribacter</taxon>
    </lineage>
</organism>
<keyword evidence="6 15" id="KW-0812">Transmembrane</keyword>
<feature type="domain" description="Polysaccharide export protein N-terminal" evidence="17">
    <location>
        <begin position="47"/>
        <end position="142"/>
    </location>
</feature>
<evidence type="ECO:0000256" key="1">
    <source>
        <dbReference type="ARBA" id="ARBA00004571"/>
    </source>
</evidence>
<evidence type="ECO:0000256" key="7">
    <source>
        <dbReference type="ARBA" id="ARBA00022729"/>
    </source>
</evidence>
<evidence type="ECO:0000256" key="8">
    <source>
        <dbReference type="ARBA" id="ARBA00023047"/>
    </source>
</evidence>
<dbReference type="InterPro" id="IPR003715">
    <property type="entry name" value="Poly_export_N"/>
</dbReference>
<dbReference type="Gene3D" id="3.30.1950.10">
    <property type="entry name" value="wza like domain"/>
    <property type="match status" value="1"/>
</dbReference>
<evidence type="ECO:0000256" key="2">
    <source>
        <dbReference type="ARBA" id="ARBA00009450"/>
    </source>
</evidence>
<keyword evidence="20" id="KW-1185">Reference proteome</keyword>
<protein>
    <submittedName>
        <fullName evidence="19">Polysaccharide biosynthesis/export family protein</fullName>
    </submittedName>
</protein>